<proteinExistence type="predicted"/>
<keyword evidence="11" id="KW-1185">Reference proteome</keyword>
<feature type="modified residue" description="4-aspartylphosphate" evidence="6">
    <location>
        <position position="515"/>
    </location>
</feature>
<dbReference type="SMART" id="SM00448">
    <property type="entry name" value="REC"/>
    <property type="match status" value="1"/>
</dbReference>
<evidence type="ECO:0000256" key="2">
    <source>
        <dbReference type="ARBA" id="ARBA00012438"/>
    </source>
</evidence>
<dbReference type="PANTHER" id="PTHR43047:SF9">
    <property type="entry name" value="HISTIDINE KINASE"/>
    <property type="match status" value="1"/>
</dbReference>
<keyword evidence="3 6" id="KW-0597">Phosphoprotein</keyword>
<dbReference type="InterPro" id="IPR003661">
    <property type="entry name" value="HisK_dim/P_dom"/>
</dbReference>
<dbReference type="PROSITE" id="PS50109">
    <property type="entry name" value="HIS_KIN"/>
    <property type="match status" value="1"/>
</dbReference>
<keyword evidence="5 10" id="KW-0418">Kinase</keyword>
<keyword evidence="7" id="KW-0812">Transmembrane</keyword>
<name>A0A385Z887_9PSED</name>
<dbReference type="Gene3D" id="1.10.287.130">
    <property type="match status" value="1"/>
</dbReference>
<dbReference type="SUPFAM" id="SSF52172">
    <property type="entry name" value="CheY-like"/>
    <property type="match status" value="1"/>
</dbReference>
<organism evidence="10 11">
    <name type="scientific">Pseudomonas cavernae</name>
    <dbReference type="NCBI Taxonomy" id="2320867"/>
    <lineage>
        <taxon>Bacteria</taxon>
        <taxon>Pseudomonadati</taxon>
        <taxon>Pseudomonadota</taxon>
        <taxon>Gammaproteobacteria</taxon>
        <taxon>Pseudomonadales</taxon>
        <taxon>Pseudomonadaceae</taxon>
        <taxon>Pseudomonas</taxon>
    </lineage>
</organism>
<dbReference type="Pfam" id="PF00512">
    <property type="entry name" value="HisKA"/>
    <property type="match status" value="1"/>
</dbReference>
<gene>
    <name evidence="10" type="ORF">D3880_15825</name>
</gene>
<dbReference type="Proteomes" id="UP000265560">
    <property type="component" value="Chromosome"/>
</dbReference>
<keyword evidence="4" id="KW-0808">Transferase</keyword>
<dbReference type="KEGG" id="pcav:D3880_15825"/>
<reference evidence="11" key="1">
    <citation type="submission" date="2018-09" db="EMBL/GenBank/DDBJ databases">
        <authorList>
            <person name="Zhu H."/>
        </authorList>
    </citation>
    <scope>NUCLEOTIDE SEQUENCE [LARGE SCALE GENOMIC DNA]</scope>
    <source>
        <strain evidence="11">K2W31S-8</strain>
    </source>
</reference>
<dbReference type="EMBL" id="CP032419">
    <property type="protein sequence ID" value="AYC33732.1"/>
    <property type="molecule type" value="Genomic_DNA"/>
</dbReference>
<evidence type="ECO:0000313" key="11">
    <source>
        <dbReference type="Proteomes" id="UP000265560"/>
    </source>
</evidence>
<dbReference type="OrthoDB" id="9764438at2"/>
<dbReference type="PROSITE" id="PS50110">
    <property type="entry name" value="RESPONSE_REGULATORY"/>
    <property type="match status" value="1"/>
</dbReference>
<evidence type="ECO:0000259" key="9">
    <source>
        <dbReference type="PROSITE" id="PS50110"/>
    </source>
</evidence>
<sequence>MQSTRQRTYLVDLLFRQSYAVLFANFVIPIPVAYILRNTLPLSGLLIWIAVMFALTLGRILVAQRYFKHGNRSTAPMRWAWWAWWATVLSWLSSLLWGWLGWVGFANGDPQLLAFTCIVLTGLVCGATPSLSAFPPAYIGSLTAMLLPVTLHCLSRQGEVFATYTFFLICLAGVNLYYSRVTYRSICETARLRLENVELVGRLEEERDRARAADQAKSRFLAAASHDLRQPIHALGLFVGALAALAGRGDVPTAKARDIAARLRAVIGNLGGLLNGLLDISRLDAGVVAVSREPVSLDRLLTDLHHEFAGTAQERNLRWRVRQTDLWVDSDPVLLKRTLDNLLANAFRYTSQGGVLLGCRRRGQAVEIQVIDSGPGIPTDQQAAIFDEFVQLHNAERDRTQGLGLGLAIVRHTSRLLGHVVRLVSVEGRGSMFSVSAPTVEAPDTEPQMEPWPAADQALGIMIVDDEQDVLDALRELLEAWGHRIYAGLSAQQACQQHADAARNGPASVQLILTDYRLGSDMAGSEAIRRIRAYLKRAIPAVIITGDTSPARIKEASDSGHRLLHKPVDAQGLREAIEASRQ</sequence>
<protein>
    <recommendedName>
        <fullName evidence="2">histidine kinase</fullName>
        <ecNumber evidence="2">2.7.13.3</ecNumber>
    </recommendedName>
</protein>
<dbReference type="InterPro" id="IPR036890">
    <property type="entry name" value="HATPase_C_sf"/>
</dbReference>
<evidence type="ECO:0000259" key="8">
    <source>
        <dbReference type="PROSITE" id="PS50109"/>
    </source>
</evidence>
<dbReference type="PANTHER" id="PTHR43047">
    <property type="entry name" value="TWO-COMPONENT HISTIDINE PROTEIN KINASE"/>
    <property type="match status" value="1"/>
</dbReference>
<dbReference type="SMART" id="SM00388">
    <property type="entry name" value="HisKA"/>
    <property type="match status" value="1"/>
</dbReference>
<evidence type="ECO:0000256" key="5">
    <source>
        <dbReference type="ARBA" id="ARBA00022777"/>
    </source>
</evidence>
<dbReference type="InterPro" id="IPR003594">
    <property type="entry name" value="HATPase_dom"/>
</dbReference>
<dbReference type="GO" id="GO:0000155">
    <property type="term" value="F:phosphorelay sensor kinase activity"/>
    <property type="evidence" value="ECO:0007669"/>
    <property type="project" value="InterPro"/>
</dbReference>
<evidence type="ECO:0000256" key="7">
    <source>
        <dbReference type="SAM" id="Phobius"/>
    </source>
</evidence>
<feature type="transmembrane region" description="Helical" evidence="7">
    <location>
        <begin position="161"/>
        <end position="178"/>
    </location>
</feature>
<dbReference type="InterPro" id="IPR036097">
    <property type="entry name" value="HisK_dim/P_sf"/>
</dbReference>
<feature type="transmembrane region" description="Helical" evidence="7">
    <location>
        <begin position="112"/>
        <end position="131"/>
    </location>
</feature>
<dbReference type="Gene3D" id="3.40.50.2300">
    <property type="match status" value="1"/>
</dbReference>
<dbReference type="Pfam" id="PF00072">
    <property type="entry name" value="Response_reg"/>
    <property type="match status" value="1"/>
</dbReference>
<dbReference type="CDD" id="cd00156">
    <property type="entry name" value="REC"/>
    <property type="match status" value="1"/>
</dbReference>
<feature type="transmembrane region" description="Helical" evidence="7">
    <location>
        <begin position="79"/>
        <end position="100"/>
    </location>
</feature>
<dbReference type="AlphaFoldDB" id="A0A385Z887"/>
<evidence type="ECO:0000256" key="6">
    <source>
        <dbReference type="PROSITE-ProRule" id="PRU00169"/>
    </source>
</evidence>
<dbReference type="SUPFAM" id="SSF55874">
    <property type="entry name" value="ATPase domain of HSP90 chaperone/DNA topoisomerase II/histidine kinase"/>
    <property type="match status" value="1"/>
</dbReference>
<comment type="catalytic activity">
    <reaction evidence="1">
        <text>ATP + protein L-histidine = ADP + protein N-phospho-L-histidine.</text>
        <dbReference type="EC" id="2.7.13.3"/>
    </reaction>
</comment>
<evidence type="ECO:0000256" key="4">
    <source>
        <dbReference type="ARBA" id="ARBA00022679"/>
    </source>
</evidence>
<evidence type="ECO:0000256" key="1">
    <source>
        <dbReference type="ARBA" id="ARBA00000085"/>
    </source>
</evidence>
<feature type="domain" description="Histidine kinase" evidence="8">
    <location>
        <begin position="223"/>
        <end position="441"/>
    </location>
</feature>
<dbReference type="GO" id="GO:0005886">
    <property type="term" value="C:plasma membrane"/>
    <property type="evidence" value="ECO:0007669"/>
    <property type="project" value="TreeGrafter"/>
</dbReference>
<keyword evidence="7" id="KW-1133">Transmembrane helix</keyword>
<evidence type="ECO:0000313" key="10">
    <source>
        <dbReference type="EMBL" id="AYC33732.1"/>
    </source>
</evidence>
<dbReference type="InterPro" id="IPR011006">
    <property type="entry name" value="CheY-like_superfamily"/>
</dbReference>
<dbReference type="CDD" id="cd00075">
    <property type="entry name" value="HATPase"/>
    <property type="match status" value="1"/>
</dbReference>
<dbReference type="PRINTS" id="PR00344">
    <property type="entry name" value="BCTRLSENSOR"/>
</dbReference>
<dbReference type="SMART" id="SM00387">
    <property type="entry name" value="HATPase_c"/>
    <property type="match status" value="1"/>
</dbReference>
<feature type="transmembrane region" description="Helical" evidence="7">
    <location>
        <begin position="45"/>
        <end position="67"/>
    </location>
</feature>
<dbReference type="CDD" id="cd00082">
    <property type="entry name" value="HisKA"/>
    <property type="match status" value="1"/>
</dbReference>
<dbReference type="Gene3D" id="3.30.565.10">
    <property type="entry name" value="Histidine kinase-like ATPase, C-terminal domain"/>
    <property type="match status" value="1"/>
</dbReference>
<dbReference type="EC" id="2.7.13.3" evidence="2"/>
<dbReference type="GO" id="GO:0009927">
    <property type="term" value="F:histidine phosphotransfer kinase activity"/>
    <property type="evidence" value="ECO:0007669"/>
    <property type="project" value="TreeGrafter"/>
</dbReference>
<dbReference type="Pfam" id="PF02518">
    <property type="entry name" value="HATPase_c"/>
    <property type="match status" value="1"/>
</dbReference>
<dbReference type="RefSeq" id="WP_119894387.1">
    <property type="nucleotide sequence ID" value="NZ_CP032419.1"/>
</dbReference>
<keyword evidence="7" id="KW-0472">Membrane</keyword>
<evidence type="ECO:0000256" key="3">
    <source>
        <dbReference type="ARBA" id="ARBA00022553"/>
    </source>
</evidence>
<feature type="transmembrane region" description="Helical" evidence="7">
    <location>
        <begin position="18"/>
        <end position="36"/>
    </location>
</feature>
<dbReference type="InterPro" id="IPR001789">
    <property type="entry name" value="Sig_transdc_resp-reg_receiver"/>
</dbReference>
<dbReference type="FunFam" id="3.30.565.10:FF:000049">
    <property type="entry name" value="Two-component sensor histidine kinase"/>
    <property type="match status" value="1"/>
</dbReference>
<dbReference type="InterPro" id="IPR004358">
    <property type="entry name" value="Sig_transdc_His_kin-like_C"/>
</dbReference>
<dbReference type="InterPro" id="IPR005467">
    <property type="entry name" value="His_kinase_dom"/>
</dbReference>
<feature type="domain" description="Response regulatory" evidence="9">
    <location>
        <begin position="460"/>
        <end position="581"/>
    </location>
</feature>
<accession>A0A385Z887</accession>
<dbReference type="SUPFAM" id="SSF47384">
    <property type="entry name" value="Homodimeric domain of signal transducing histidine kinase"/>
    <property type="match status" value="1"/>
</dbReference>